<dbReference type="GO" id="GO:0016616">
    <property type="term" value="F:oxidoreductase activity, acting on the CH-OH group of donors, NAD or NADP as acceptor"/>
    <property type="evidence" value="ECO:0007669"/>
    <property type="project" value="InterPro"/>
</dbReference>
<accession>A0AAE7R753</accession>
<reference evidence="7 10" key="1">
    <citation type="journal article" date="2020" name="Science">
        <title>Unexpected conservation and global transmission of agrobacterial virulence plasmids.</title>
        <authorList>
            <person name="Weisberg A.J."/>
            <person name="Davis E.W. 2nd"/>
            <person name="Tabima J."/>
            <person name="Belcher M.S."/>
            <person name="Miller M."/>
            <person name="Kuo C.H."/>
            <person name="Loper J.E."/>
            <person name="Grunwald N.J."/>
            <person name="Putnam M.L."/>
            <person name="Chang J.H."/>
        </authorList>
    </citation>
    <scope>NUCLEOTIDE SEQUENCE [LARGE SCALE GENOMIC DNA]</scope>
    <source>
        <strain evidence="7 10">A19/93</strain>
    </source>
</reference>
<protein>
    <submittedName>
        <fullName evidence="8">D-2-hydroxyacid dehydrogenase</fullName>
    </submittedName>
</protein>
<organism evidence="8 9">
    <name type="scientific">Agrobacterium rubi</name>
    <dbReference type="NCBI Taxonomy" id="28099"/>
    <lineage>
        <taxon>Bacteria</taxon>
        <taxon>Pseudomonadati</taxon>
        <taxon>Pseudomonadota</taxon>
        <taxon>Alphaproteobacteria</taxon>
        <taxon>Hyphomicrobiales</taxon>
        <taxon>Rhizobiaceae</taxon>
        <taxon>Rhizobium/Agrobacterium group</taxon>
        <taxon>Agrobacterium</taxon>
    </lineage>
</organism>
<dbReference type="InterPro" id="IPR036291">
    <property type="entry name" value="NAD(P)-bd_dom_sf"/>
</dbReference>
<dbReference type="PANTHER" id="PTHR43761:SF1">
    <property type="entry name" value="D-ISOMER SPECIFIC 2-HYDROXYACID DEHYDROGENASE CATALYTIC DOMAIN-CONTAINING PROTEIN-RELATED"/>
    <property type="match status" value="1"/>
</dbReference>
<dbReference type="Pfam" id="PF00389">
    <property type="entry name" value="2-Hacid_dh"/>
    <property type="match status" value="1"/>
</dbReference>
<sequence length="326" mass="35462">MPDSTSDPLRIVLLDRKTLPDDIHFRAFSFAHELVQFDHTSPDEVSERIKDADIVITNKAPVRAPSIASARNLKLVAVAATGTDVVDVAACAQRGITVSNIRNYAVNTVPEHTFALILALRRSLLAYHNSVQAGRWQEANQFCYFDFPINDLAGSTLGIIGDGALGRSVADLGRAFGMKVLFSDYKGSKGMGPLYTPFEKVLKVSDIITLHSPLMPSTRNMISTAEFARMAKRPLLINTARGGLVDEAALEHALRNGQISGAGFDVVTTEPPAHDHPLMRLLDLPNFILTPHVAWASREAVQSLVDQLIDNVEAFERGVPTNTVAA</sequence>
<dbReference type="InterPro" id="IPR006139">
    <property type="entry name" value="D-isomer_2_OHA_DH_cat_dom"/>
</dbReference>
<dbReference type="InterPro" id="IPR050418">
    <property type="entry name" value="D-iso_2-hydroxyacid_DH_PdxB"/>
</dbReference>
<dbReference type="Gene3D" id="3.40.50.720">
    <property type="entry name" value="NAD(P)-binding Rossmann-like Domain"/>
    <property type="match status" value="2"/>
</dbReference>
<dbReference type="SUPFAM" id="SSF52283">
    <property type="entry name" value="Formate/glycerate dehydrogenase catalytic domain-like"/>
    <property type="match status" value="1"/>
</dbReference>
<evidence type="ECO:0000259" key="6">
    <source>
        <dbReference type="Pfam" id="PF02826"/>
    </source>
</evidence>
<proteinExistence type="inferred from homology"/>
<evidence type="ECO:0000313" key="9">
    <source>
        <dbReference type="Proteomes" id="UP000663912"/>
    </source>
</evidence>
<dbReference type="PROSITE" id="PS00670">
    <property type="entry name" value="D_2_HYDROXYACID_DH_2"/>
    <property type="match status" value="1"/>
</dbReference>
<keyword evidence="2 4" id="KW-0560">Oxidoreductase</keyword>
<feature type="domain" description="D-isomer specific 2-hydroxyacid dehydrogenase NAD-binding" evidence="6">
    <location>
        <begin position="114"/>
        <end position="294"/>
    </location>
</feature>
<dbReference type="InterPro" id="IPR006140">
    <property type="entry name" value="D-isomer_DH_NAD-bd"/>
</dbReference>
<name>A0AAE7R753_9HYPH</name>
<dbReference type="Pfam" id="PF02826">
    <property type="entry name" value="2-Hacid_dh_C"/>
    <property type="match status" value="1"/>
</dbReference>
<dbReference type="GO" id="GO:0051287">
    <property type="term" value="F:NAD binding"/>
    <property type="evidence" value="ECO:0007669"/>
    <property type="project" value="InterPro"/>
</dbReference>
<evidence type="ECO:0000313" key="10">
    <source>
        <dbReference type="Proteomes" id="UP000822331"/>
    </source>
</evidence>
<evidence type="ECO:0000259" key="5">
    <source>
        <dbReference type="Pfam" id="PF00389"/>
    </source>
</evidence>
<dbReference type="Proteomes" id="UP000663912">
    <property type="component" value="Chromosome 2"/>
</dbReference>
<dbReference type="EMBL" id="JAAMCP010000018">
    <property type="protein sequence ID" value="NTF40036.1"/>
    <property type="molecule type" value="Genomic_DNA"/>
</dbReference>
<gene>
    <name evidence="7" type="ORF">G6L72_25495</name>
    <name evidence="8" type="ORF">G6M88_22335</name>
</gene>
<dbReference type="AlphaFoldDB" id="A0AAE7R753"/>
<dbReference type="CDD" id="cd12162">
    <property type="entry name" value="2-Hacid_dh_4"/>
    <property type="match status" value="1"/>
</dbReference>
<dbReference type="RefSeq" id="WP_065699034.1">
    <property type="nucleotide sequence ID" value="NZ_CP049207.1"/>
</dbReference>
<dbReference type="InterPro" id="IPR029753">
    <property type="entry name" value="D-isomer_DH_CS"/>
</dbReference>
<evidence type="ECO:0000256" key="3">
    <source>
        <dbReference type="ARBA" id="ARBA00023027"/>
    </source>
</evidence>
<keyword evidence="3" id="KW-0520">NAD</keyword>
<dbReference type="PANTHER" id="PTHR43761">
    <property type="entry name" value="D-ISOMER SPECIFIC 2-HYDROXYACID DEHYDROGENASE FAMILY PROTEIN (AFU_ORTHOLOGUE AFUA_1G13630)"/>
    <property type="match status" value="1"/>
</dbReference>
<reference evidence="8" key="2">
    <citation type="submission" date="2020-02" db="EMBL/GenBank/DDBJ databases">
        <title>Unexpected conservation and global transmission of agrobacterial virulence plasmids.</title>
        <authorList>
            <person name="Weisberg A.J."/>
            <person name="Davis E.W. II"/>
            <person name="Tabima J.R."/>
            <person name="Belcher M.S."/>
            <person name="Miller M."/>
            <person name="Kuo C.-H."/>
            <person name="Loper J.E."/>
            <person name="Grunwald N.J."/>
            <person name="Putnam M.L."/>
            <person name="Chang J.H."/>
        </authorList>
    </citation>
    <scope>NUCLEOTIDE SEQUENCE</scope>
    <source>
        <strain evidence="8">W2/73</strain>
    </source>
</reference>
<evidence type="ECO:0000256" key="4">
    <source>
        <dbReference type="RuleBase" id="RU003719"/>
    </source>
</evidence>
<dbReference type="SUPFAM" id="SSF51735">
    <property type="entry name" value="NAD(P)-binding Rossmann-fold domains"/>
    <property type="match status" value="1"/>
</dbReference>
<dbReference type="Proteomes" id="UP000822331">
    <property type="component" value="Unassembled WGS sequence"/>
</dbReference>
<evidence type="ECO:0000313" key="8">
    <source>
        <dbReference type="EMBL" id="QTG03090.1"/>
    </source>
</evidence>
<evidence type="ECO:0000313" key="7">
    <source>
        <dbReference type="EMBL" id="NTF40036.1"/>
    </source>
</evidence>
<dbReference type="KEGG" id="arui:G6M88_22335"/>
<dbReference type="EMBL" id="CP049207">
    <property type="protein sequence ID" value="QTG03090.1"/>
    <property type="molecule type" value="Genomic_DNA"/>
</dbReference>
<comment type="similarity">
    <text evidence="1 4">Belongs to the D-isomer specific 2-hydroxyacid dehydrogenase family.</text>
</comment>
<feature type="domain" description="D-isomer specific 2-hydroxyacid dehydrogenase catalytic" evidence="5">
    <location>
        <begin position="32"/>
        <end position="324"/>
    </location>
</feature>
<evidence type="ECO:0000256" key="2">
    <source>
        <dbReference type="ARBA" id="ARBA00023002"/>
    </source>
</evidence>
<evidence type="ECO:0000256" key="1">
    <source>
        <dbReference type="ARBA" id="ARBA00005854"/>
    </source>
</evidence>
<keyword evidence="10" id="KW-1185">Reference proteome</keyword>